<keyword evidence="1" id="KW-0238">DNA-binding</keyword>
<dbReference type="InterPro" id="IPR010998">
    <property type="entry name" value="Integrase_recombinase_N"/>
</dbReference>
<dbReference type="RefSeq" id="WP_144358670.1">
    <property type="nucleotide sequence ID" value="NZ_VMNH01000009.1"/>
</dbReference>
<accession>A0A558E1S9</accession>
<name>A0A558E1S9_9GAMM</name>
<evidence type="ECO:0000256" key="2">
    <source>
        <dbReference type="ARBA" id="ARBA00023172"/>
    </source>
</evidence>
<keyword evidence="4" id="KW-1185">Reference proteome</keyword>
<dbReference type="GO" id="GO:0006310">
    <property type="term" value="P:DNA recombination"/>
    <property type="evidence" value="ECO:0007669"/>
    <property type="project" value="UniProtKB-KW"/>
</dbReference>
<organism evidence="3 4">
    <name type="scientific">Sedimenticola selenatireducens</name>
    <dbReference type="NCBI Taxonomy" id="191960"/>
    <lineage>
        <taxon>Bacteria</taxon>
        <taxon>Pseudomonadati</taxon>
        <taxon>Pseudomonadota</taxon>
        <taxon>Gammaproteobacteria</taxon>
        <taxon>Chromatiales</taxon>
        <taxon>Sedimenticolaceae</taxon>
        <taxon>Sedimenticola</taxon>
    </lineage>
</organism>
<protein>
    <submittedName>
        <fullName evidence="3">Integrase</fullName>
    </submittedName>
</protein>
<dbReference type="SUPFAM" id="SSF56349">
    <property type="entry name" value="DNA breaking-rejoining enzymes"/>
    <property type="match status" value="1"/>
</dbReference>
<dbReference type="GO" id="GO:0015074">
    <property type="term" value="P:DNA integration"/>
    <property type="evidence" value="ECO:0007669"/>
    <property type="project" value="InterPro"/>
</dbReference>
<keyword evidence="2" id="KW-0233">DNA recombination</keyword>
<dbReference type="Gene3D" id="1.10.150.130">
    <property type="match status" value="1"/>
</dbReference>
<sequence>MSPKSKLPINRPLPKRWRIKNGAYYYRVPPADLDLWDGKQEFRLGKSEAEAYKTWSKRLNAVDSDLSTMTKLMDRYLLEVIPSKAPKTQTSNRTSIGRLRPIFGPMQPDGIKPRHYNAYKHEALKKYGKTSVNHDLEVLSHLITMAVEWGAIDRNPLLGQVKKHSTPPRLRLVEDWEITEALNLKPPTDKRSARNVRIAQLYVQLKLMTGLRRGDILRLKLLQIKDDGIHVQPNKTAKTTGKRLIIDWDEAGELRALIDDILRIPPRRIGDAPLFTTNQGKPYIKADGSANAFDSLWQRFMDRVMDQTKITDRFQERDLRAKAGSDKDTLQEASEFLAHSDTRITDRVYRRKPTHIKPLKRPGSE</sequence>
<evidence type="ECO:0000313" key="4">
    <source>
        <dbReference type="Proteomes" id="UP000316649"/>
    </source>
</evidence>
<evidence type="ECO:0000256" key="1">
    <source>
        <dbReference type="ARBA" id="ARBA00023125"/>
    </source>
</evidence>
<dbReference type="OrthoDB" id="6173494at2"/>
<dbReference type="Proteomes" id="UP000316649">
    <property type="component" value="Unassembled WGS sequence"/>
</dbReference>
<reference evidence="3 4" key="1">
    <citation type="submission" date="2019-07" db="EMBL/GenBank/DDBJ databases">
        <title>The pathways for chlorine oxyanion respiration interact through the shared metabolite chlorate.</title>
        <authorList>
            <person name="Barnum T.P."/>
            <person name="Cheng Y."/>
            <person name="Hill K.A."/>
            <person name="Lucas L.N."/>
            <person name="Carlson H.K."/>
            <person name="Coates J.D."/>
        </authorList>
    </citation>
    <scope>NUCLEOTIDE SEQUENCE [LARGE SCALE GENOMIC DNA]</scope>
    <source>
        <strain evidence="3 4">BK-1</strain>
    </source>
</reference>
<dbReference type="EMBL" id="VMNH01000009">
    <property type="protein sequence ID" value="TVO75098.1"/>
    <property type="molecule type" value="Genomic_DNA"/>
</dbReference>
<gene>
    <name evidence="3" type="ORF">FHP88_08785</name>
</gene>
<evidence type="ECO:0000313" key="3">
    <source>
        <dbReference type="EMBL" id="TVO75098.1"/>
    </source>
</evidence>
<dbReference type="InterPro" id="IPR011010">
    <property type="entry name" value="DNA_brk_join_enz"/>
</dbReference>
<dbReference type="InterPro" id="IPR013762">
    <property type="entry name" value="Integrase-like_cat_sf"/>
</dbReference>
<comment type="caution">
    <text evidence="3">The sequence shown here is derived from an EMBL/GenBank/DDBJ whole genome shotgun (WGS) entry which is preliminary data.</text>
</comment>
<dbReference type="Gene3D" id="1.10.443.10">
    <property type="entry name" value="Intergrase catalytic core"/>
    <property type="match status" value="1"/>
</dbReference>
<dbReference type="AlphaFoldDB" id="A0A558E1S9"/>
<proteinExistence type="predicted"/>
<dbReference type="GO" id="GO:0003677">
    <property type="term" value="F:DNA binding"/>
    <property type="evidence" value="ECO:0007669"/>
    <property type="project" value="UniProtKB-KW"/>
</dbReference>